<accession>A0A125W2L0</accession>
<comment type="similarity">
    <text evidence="7">Belongs to the DNA polymerase HolA subunit family.</text>
</comment>
<keyword evidence="6" id="KW-0239">DNA-directed DNA polymerase</keyword>
<dbReference type="HOGENOM" id="CLU_044694_4_0_9"/>
<dbReference type="SMR" id="A0A125W2L0"/>
<dbReference type="InterPro" id="IPR005790">
    <property type="entry name" value="DNA_polIII_delta"/>
</dbReference>
<protein>
    <recommendedName>
        <fullName evidence="2">DNA polymerase III subunit delta</fullName>
        <ecNumber evidence="1">2.7.7.7</ecNumber>
    </recommendedName>
</protein>
<sequence>MELQKALKEVREQKIAPVYLLIGTELYLTELFKTTLMKELLTEEDDQFNFFSFDMEETPLSAAIAEAETIPFFGDYRLVFVENPYFLTAERKTNGVEHDVNLLLNYLESPSPTTVLVFMASYEKLDERKKITKALKKNATVVDVNPMDEKAIRQYISQTIESEGYTIRSDAFDLLLQLTDLNLSKIMGELQKLYLYALETKTITRGAVQELVPKSLEHNVFDLTNEVLSGNSEKAVQLYEDLLLQGEETIKLNAILLNQIRLFLQTKILAKMGYQQANIADTLKVHPYRVKLALQQVRRFELSRLERLYDELVENDYRMKTGQMDKELLFQLFILKLTAQAK</sequence>
<comment type="caution">
    <text evidence="11">The sequence shown here is derived from an EMBL/GenBank/DDBJ whole genome shotgun (WGS) entry which is preliminary data.</text>
</comment>
<dbReference type="InterPro" id="IPR010372">
    <property type="entry name" value="DNA_pol3_delta_N"/>
</dbReference>
<evidence type="ECO:0000256" key="3">
    <source>
        <dbReference type="ARBA" id="ARBA00022679"/>
    </source>
</evidence>
<evidence type="ECO:0000313" key="12">
    <source>
        <dbReference type="Proteomes" id="UP000004846"/>
    </source>
</evidence>
<dbReference type="EC" id="2.7.7.7" evidence="1"/>
<evidence type="ECO:0000256" key="1">
    <source>
        <dbReference type="ARBA" id="ARBA00012417"/>
    </source>
</evidence>
<dbReference type="PANTHER" id="PTHR34388:SF1">
    <property type="entry name" value="DNA POLYMERASE III SUBUNIT DELTA"/>
    <property type="match status" value="1"/>
</dbReference>
<proteinExistence type="inferred from homology"/>
<dbReference type="Proteomes" id="UP000004846">
    <property type="component" value="Unassembled WGS sequence"/>
</dbReference>
<dbReference type="Gene3D" id="3.40.50.300">
    <property type="entry name" value="P-loop containing nucleotide triphosphate hydrolases"/>
    <property type="match status" value="1"/>
</dbReference>
<dbReference type="GO" id="GO:0003677">
    <property type="term" value="F:DNA binding"/>
    <property type="evidence" value="ECO:0007669"/>
    <property type="project" value="InterPro"/>
</dbReference>
<dbReference type="InterPro" id="IPR048466">
    <property type="entry name" value="DNA_pol3_delta-like_C"/>
</dbReference>
<dbReference type="AlphaFoldDB" id="A0A125W2L0"/>
<name>A0A125W2L0_ENTFL</name>
<comment type="catalytic activity">
    <reaction evidence="8">
        <text>DNA(n) + a 2'-deoxyribonucleoside 5'-triphosphate = DNA(n+1) + diphosphate</text>
        <dbReference type="Rhea" id="RHEA:22508"/>
        <dbReference type="Rhea" id="RHEA-COMP:17339"/>
        <dbReference type="Rhea" id="RHEA-COMP:17340"/>
        <dbReference type="ChEBI" id="CHEBI:33019"/>
        <dbReference type="ChEBI" id="CHEBI:61560"/>
        <dbReference type="ChEBI" id="CHEBI:173112"/>
        <dbReference type="EC" id="2.7.7.7"/>
    </reaction>
</comment>
<dbReference type="RefSeq" id="WP_002362655.1">
    <property type="nucleotide sequence ID" value="NZ_GL454487.1"/>
</dbReference>
<dbReference type="GO" id="GO:0003887">
    <property type="term" value="F:DNA-directed DNA polymerase activity"/>
    <property type="evidence" value="ECO:0007669"/>
    <property type="project" value="UniProtKB-KW"/>
</dbReference>
<dbReference type="Pfam" id="PF06144">
    <property type="entry name" value="DNA_pol3_delta"/>
    <property type="match status" value="1"/>
</dbReference>
<dbReference type="EMBL" id="AEBR01000103">
    <property type="protein sequence ID" value="EFM81551.1"/>
    <property type="molecule type" value="Genomic_DNA"/>
</dbReference>
<evidence type="ECO:0000256" key="7">
    <source>
        <dbReference type="ARBA" id="ARBA00034754"/>
    </source>
</evidence>
<dbReference type="NCBIfam" id="TIGR01128">
    <property type="entry name" value="holA"/>
    <property type="match status" value="1"/>
</dbReference>
<dbReference type="PANTHER" id="PTHR34388">
    <property type="entry name" value="DNA POLYMERASE III SUBUNIT DELTA"/>
    <property type="match status" value="1"/>
</dbReference>
<keyword evidence="3 11" id="KW-0808">Transferase</keyword>
<dbReference type="Pfam" id="PF21694">
    <property type="entry name" value="DNA_pol3_delta_C"/>
    <property type="match status" value="1"/>
</dbReference>
<evidence type="ECO:0000256" key="2">
    <source>
        <dbReference type="ARBA" id="ARBA00017703"/>
    </source>
</evidence>
<dbReference type="Gene3D" id="1.10.8.60">
    <property type="match status" value="1"/>
</dbReference>
<organism evidence="11 12">
    <name type="scientific">Enterococcus faecalis TX4248</name>
    <dbReference type="NCBI Taxonomy" id="749495"/>
    <lineage>
        <taxon>Bacteria</taxon>
        <taxon>Bacillati</taxon>
        <taxon>Bacillota</taxon>
        <taxon>Bacilli</taxon>
        <taxon>Lactobacillales</taxon>
        <taxon>Enterococcaceae</taxon>
        <taxon>Enterococcus</taxon>
    </lineage>
</organism>
<evidence type="ECO:0000256" key="8">
    <source>
        <dbReference type="ARBA" id="ARBA00049244"/>
    </source>
</evidence>
<evidence type="ECO:0000256" key="5">
    <source>
        <dbReference type="ARBA" id="ARBA00022705"/>
    </source>
</evidence>
<dbReference type="GO" id="GO:0006261">
    <property type="term" value="P:DNA-templated DNA replication"/>
    <property type="evidence" value="ECO:0007669"/>
    <property type="project" value="TreeGrafter"/>
</dbReference>
<dbReference type="InterPro" id="IPR008921">
    <property type="entry name" value="DNA_pol3_clamp-load_cplx_C"/>
</dbReference>
<reference evidence="11 12" key="1">
    <citation type="submission" date="2010-07" db="EMBL/GenBank/DDBJ databases">
        <authorList>
            <person name="Sid Ahmed O."/>
        </authorList>
    </citation>
    <scope>NUCLEOTIDE SEQUENCE [LARGE SCALE GENOMIC DNA]</scope>
    <source>
        <strain evidence="11 12">TX4248</strain>
    </source>
</reference>
<feature type="domain" description="DNA polymerase III delta subunit-like C-terminal" evidence="10">
    <location>
        <begin position="217"/>
        <end position="337"/>
    </location>
</feature>
<dbReference type="GO" id="GO:0009360">
    <property type="term" value="C:DNA polymerase III complex"/>
    <property type="evidence" value="ECO:0007669"/>
    <property type="project" value="InterPro"/>
</dbReference>
<gene>
    <name evidence="11" type="primary">holA</name>
    <name evidence="11" type="ORF">HMPREF9498_02888</name>
</gene>
<evidence type="ECO:0000256" key="6">
    <source>
        <dbReference type="ARBA" id="ARBA00022932"/>
    </source>
</evidence>
<dbReference type="SUPFAM" id="SSF52540">
    <property type="entry name" value="P-loop containing nucleoside triphosphate hydrolases"/>
    <property type="match status" value="1"/>
</dbReference>
<evidence type="ECO:0000313" key="11">
    <source>
        <dbReference type="EMBL" id="EFM81551.1"/>
    </source>
</evidence>
<evidence type="ECO:0000256" key="4">
    <source>
        <dbReference type="ARBA" id="ARBA00022695"/>
    </source>
</evidence>
<evidence type="ECO:0000259" key="10">
    <source>
        <dbReference type="Pfam" id="PF21694"/>
    </source>
</evidence>
<keyword evidence="4 11" id="KW-0548">Nucleotidyltransferase</keyword>
<keyword evidence="5" id="KW-0235">DNA replication</keyword>
<feature type="domain" description="DNA polymerase III delta N-terminal" evidence="9">
    <location>
        <begin position="19"/>
        <end position="144"/>
    </location>
</feature>
<evidence type="ECO:0000259" key="9">
    <source>
        <dbReference type="Pfam" id="PF06144"/>
    </source>
</evidence>
<dbReference type="InterPro" id="IPR027417">
    <property type="entry name" value="P-loop_NTPase"/>
</dbReference>
<dbReference type="SUPFAM" id="SSF48019">
    <property type="entry name" value="post-AAA+ oligomerization domain-like"/>
    <property type="match status" value="1"/>
</dbReference>
<dbReference type="Gene3D" id="1.20.272.10">
    <property type="match status" value="1"/>
</dbReference>